<reference evidence="2" key="1">
    <citation type="journal article" date="2023" name="Plant J.">
        <title>The genome of the king protea, Protea cynaroides.</title>
        <authorList>
            <person name="Chang J."/>
            <person name="Duong T.A."/>
            <person name="Schoeman C."/>
            <person name="Ma X."/>
            <person name="Roodt D."/>
            <person name="Barker N."/>
            <person name="Li Z."/>
            <person name="Van de Peer Y."/>
            <person name="Mizrachi E."/>
        </authorList>
    </citation>
    <scope>NUCLEOTIDE SEQUENCE</scope>
    <source>
        <tissue evidence="2">Young leaves</tissue>
    </source>
</reference>
<protein>
    <submittedName>
        <fullName evidence="2">Uncharacterized protein</fullName>
    </submittedName>
</protein>
<keyword evidence="1" id="KW-1133">Transmembrane helix</keyword>
<evidence type="ECO:0000313" key="3">
    <source>
        <dbReference type="Proteomes" id="UP001141806"/>
    </source>
</evidence>
<name>A0A9Q0KSG8_9MAGN</name>
<dbReference type="AlphaFoldDB" id="A0A9Q0KSG8"/>
<evidence type="ECO:0000313" key="2">
    <source>
        <dbReference type="EMBL" id="KAJ4975968.1"/>
    </source>
</evidence>
<proteinExistence type="predicted"/>
<comment type="caution">
    <text evidence="2">The sequence shown here is derived from an EMBL/GenBank/DDBJ whole genome shotgun (WGS) entry which is preliminary data.</text>
</comment>
<accession>A0A9Q0KSG8</accession>
<keyword evidence="1" id="KW-0812">Transmembrane</keyword>
<evidence type="ECO:0000256" key="1">
    <source>
        <dbReference type="SAM" id="Phobius"/>
    </source>
</evidence>
<feature type="transmembrane region" description="Helical" evidence="1">
    <location>
        <begin position="87"/>
        <end position="108"/>
    </location>
</feature>
<gene>
    <name evidence="2" type="ORF">NE237_001074</name>
</gene>
<keyword evidence="3" id="KW-1185">Reference proteome</keyword>
<dbReference type="Proteomes" id="UP001141806">
    <property type="component" value="Unassembled WGS sequence"/>
</dbReference>
<keyword evidence="1" id="KW-0472">Membrane</keyword>
<organism evidence="2 3">
    <name type="scientific">Protea cynaroides</name>
    <dbReference type="NCBI Taxonomy" id="273540"/>
    <lineage>
        <taxon>Eukaryota</taxon>
        <taxon>Viridiplantae</taxon>
        <taxon>Streptophyta</taxon>
        <taxon>Embryophyta</taxon>
        <taxon>Tracheophyta</taxon>
        <taxon>Spermatophyta</taxon>
        <taxon>Magnoliopsida</taxon>
        <taxon>Proteales</taxon>
        <taxon>Proteaceae</taxon>
        <taxon>Protea</taxon>
    </lineage>
</organism>
<dbReference type="EMBL" id="JAMYWD010000003">
    <property type="protein sequence ID" value="KAJ4975968.1"/>
    <property type="molecule type" value="Genomic_DNA"/>
</dbReference>
<sequence>MRPNSSLAYDMQCVHYAERRVSMHGTWMEMHDNRLKITWIVRYEGGCFWDPSILIVGFCCGDKFSERMEMGLKTILRVVGLCYKERVIYLLLPFFSLFLHMVYSGYVLPWHMKWVLI</sequence>